<organism evidence="1 2">
    <name type="scientific">Zunongwangia pacifica</name>
    <dbReference type="NCBI Taxonomy" id="2911062"/>
    <lineage>
        <taxon>Bacteria</taxon>
        <taxon>Pseudomonadati</taxon>
        <taxon>Bacteroidota</taxon>
        <taxon>Flavobacteriia</taxon>
        <taxon>Flavobacteriales</taxon>
        <taxon>Flavobacteriaceae</taxon>
        <taxon>Zunongwangia</taxon>
    </lineage>
</organism>
<proteinExistence type="predicted"/>
<name>A0A9X1ZTJ6_9FLAO</name>
<evidence type="ECO:0000313" key="1">
    <source>
        <dbReference type="EMBL" id="MCL6220762.1"/>
    </source>
</evidence>
<keyword evidence="2" id="KW-1185">Reference proteome</keyword>
<dbReference type="AlphaFoldDB" id="A0A9X1ZTJ6"/>
<sequence>MTQKYTLIFFLSIFLVGNAKMLNAQTVYSGIYKTFSGNTGYHHLTRNSGGNTSAVYINQEGSGDILTLSSGIYAPNQNNRLVFRNNGSINMGERGGNYDFQVRRTGAEGSVVLLLEADSDNSVENSNPLIKMLQDGKTIGANIGFSESQFGIDNFGIGMRYSGQDKNDVFIIKTQNGFVGIGTKSPDSKLTVRGKIHSQEVKIDLNGAVVPDYVFLDDYNLKSLEEIESFIDKNGHLENIPSAKQVEEEGWNVKSMNLKMLEKIEELTLYVIEQNKINKEQQEEIAALKKQLHHLTK</sequence>
<dbReference type="Proteomes" id="UP001139521">
    <property type="component" value="Unassembled WGS sequence"/>
</dbReference>
<gene>
    <name evidence="1" type="ORF">L1967_20920</name>
</gene>
<protein>
    <submittedName>
        <fullName evidence="1">Tail fiber protein</fullName>
    </submittedName>
</protein>
<dbReference type="RefSeq" id="WP_249603447.1">
    <property type="nucleotide sequence ID" value="NZ_JAKHSK010000054.1"/>
</dbReference>
<reference evidence="1" key="1">
    <citation type="submission" date="2022-01" db="EMBL/GenBank/DDBJ databases">
        <title>Genome sequencing of Zunongwangia sp. M21534 genome.</title>
        <authorList>
            <person name="Chen Y."/>
            <person name="Dong C."/>
            <person name="Shao Z."/>
        </authorList>
    </citation>
    <scope>NUCLEOTIDE SEQUENCE</scope>
    <source>
        <strain evidence="1">MCCC M21534</strain>
    </source>
</reference>
<dbReference type="EMBL" id="JAKHSK010000054">
    <property type="protein sequence ID" value="MCL6220762.1"/>
    <property type="molecule type" value="Genomic_DNA"/>
</dbReference>
<evidence type="ECO:0000313" key="2">
    <source>
        <dbReference type="Proteomes" id="UP001139521"/>
    </source>
</evidence>
<accession>A0A9X1ZTJ6</accession>
<comment type="caution">
    <text evidence="1">The sequence shown here is derived from an EMBL/GenBank/DDBJ whole genome shotgun (WGS) entry which is preliminary data.</text>
</comment>